<protein>
    <submittedName>
        <fullName evidence="3">Uncharacterized protein</fullName>
    </submittedName>
</protein>
<evidence type="ECO:0000256" key="2">
    <source>
        <dbReference type="SAM" id="SignalP"/>
    </source>
</evidence>
<organism evidence="3 4">
    <name type="scientific">Chrysemys picta bellii</name>
    <name type="common">Western painted turtle</name>
    <name type="synonym">Emys bellii</name>
    <dbReference type="NCBI Taxonomy" id="8478"/>
    <lineage>
        <taxon>Eukaryota</taxon>
        <taxon>Metazoa</taxon>
        <taxon>Chordata</taxon>
        <taxon>Craniata</taxon>
        <taxon>Vertebrata</taxon>
        <taxon>Euteleostomi</taxon>
        <taxon>Archelosauria</taxon>
        <taxon>Testudinata</taxon>
        <taxon>Testudines</taxon>
        <taxon>Cryptodira</taxon>
        <taxon>Durocryptodira</taxon>
        <taxon>Testudinoidea</taxon>
        <taxon>Emydidae</taxon>
        <taxon>Chrysemys</taxon>
    </lineage>
</organism>
<feature type="signal peptide" evidence="2">
    <location>
        <begin position="1"/>
        <end position="19"/>
    </location>
</feature>
<reference evidence="3" key="1">
    <citation type="submission" date="2025-08" db="UniProtKB">
        <authorList>
            <consortium name="Ensembl"/>
        </authorList>
    </citation>
    <scope>IDENTIFICATION</scope>
</reference>
<reference evidence="3" key="2">
    <citation type="submission" date="2025-09" db="UniProtKB">
        <authorList>
            <consortium name="Ensembl"/>
        </authorList>
    </citation>
    <scope>IDENTIFICATION</scope>
</reference>
<proteinExistence type="predicted"/>
<name>A0A8C3IDV0_CHRPI</name>
<feature type="region of interest" description="Disordered" evidence="1">
    <location>
        <begin position="50"/>
        <end position="71"/>
    </location>
</feature>
<evidence type="ECO:0000313" key="4">
    <source>
        <dbReference type="Proteomes" id="UP000694380"/>
    </source>
</evidence>
<feature type="chain" id="PRO_5034829299" evidence="2">
    <location>
        <begin position="20"/>
        <end position="71"/>
    </location>
</feature>
<keyword evidence="4" id="KW-1185">Reference proteome</keyword>
<keyword evidence="2" id="KW-0732">Signal</keyword>
<sequence length="71" mass="8089">CLQRLQAIKYFLAFLPVSATPTSREPEIPMPDKFDGDCYKFSSTLLESPLPHLNPLPQPDENEQVGRGWEE</sequence>
<dbReference type="AlphaFoldDB" id="A0A8C3IDV0"/>
<dbReference type="GeneTree" id="ENSGT00990000211618"/>
<evidence type="ECO:0000256" key="1">
    <source>
        <dbReference type="SAM" id="MobiDB-lite"/>
    </source>
</evidence>
<dbReference type="Ensembl" id="ENSCPBT00000036472.1">
    <property type="protein sequence ID" value="ENSCPBP00000030993.1"/>
    <property type="gene ID" value="ENSCPBG00000021779.1"/>
</dbReference>
<dbReference type="Proteomes" id="UP000694380">
    <property type="component" value="Unplaced"/>
</dbReference>
<accession>A0A8C3IDV0</accession>
<evidence type="ECO:0000313" key="3">
    <source>
        <dbReference type="Ensembl" id="ENSCPBP00000030993.1"/>
    </source>
</evidence>